<comment type="caution">
    <text evidence="2">The sequence shown here is derived from an EMBL/GenBank/DDBJ whole genome shotgun (WGS) entry which is preliminary data.</text>
</comment>
<gene>
    <name evidence="2" type="ORF">I2I05_18940</name>
</gene>
<reference evidence="2 3" key="1">
    <citation type="submission" date="2020-11" db="EMBL/GenBank/DDBJ databases">
        <authorList>
            <person name="Kim M.K."/>
        </authorList>
    </citation>
    <scope>NUCLEOTIDE SEQUENCE [LARGE SCALE GENOMIC DNA]</scope>
    <source>
        <strain evidence="2 3">BT683</strain>
    </source>
</reference>
<evidence type="ECO:0000313" key="2">
    <source>
        <dbReference type="EMBL" id="MBF9239477.1"/>
    </source>
</evidence>
<keyword evidence="3" id="KW-1185">Reference proteome</keyword>
<evidence type="ECO:0000313" key="3">
    <source>
        <dbReference type="Proteomes" id="UP000597617"/>
    </source>
</evidence>
<feature type="domain" description="DUF5675" evidence="1">
    <location>
        <begin position="8"/>
        <end position="114"/>
    </location>
</feature>
<accession>A0ABS0IM76</accession>
<organism evidence="2 3">
    <name type="scientific">Hymenobacter jeongseonensis</name>
    <dbReference type="NCBI Taxonomy" id="2791027"/>
    <lineage>
        <taxon>Bacteria</taxon>
        <taxon>Pseudomonadati</taxon>
        <taxon>Bacteroidota</taxon>
        <taxon>Cytophagia</taxon>
        <taxon>Cytophagales</taxon>
        <taxon>Hymenobacteraceae</taxon>
        <taxon>Hymenobacter</taxon>
    </lineage>
</organism>
<dbReference type="RefSeq" id="WP_196283829.1">
    <property type="nucleotide sequence ID" value="NZ_JADQDQ010000013.1"/>
</dbReference>
<dbReference type="InterPro" id="IPR043732">
    <property type="entry name" value="DUF5675"/>
</dbReference>
<dbReference type="Pfam" id="PF18925">
    <property type="entry name" value="DUF5675"/>
    <property type="match status" value="1"/>
</dbReference>
<protein>
    <recommendedName>
        <fullName evidence="1">DUF5675 domain-containing protein</fullName>
    </recommendedName>
</protein>
<evidence type="ECO:0000259" key="1">
    <source>
        <dbReference type="Pfam" id="PF18925"/>
    </source>
</evidence>
<sequence>MNKALLALKRGKPAHGCILGELSLNGNFFCYTLERIGVAIPADTYQVLLNQSPKFRKLMPLLVSEKVPAKWGVRMHTGTTAKDSDACVLVGLAKLPCHTKIYKSQEAFEKLMGALLPFGAIELTIA</sequence>
<dbReference type="EMBL" id="JADQDQ010000013">
    <property type="protein sequence ID" value="MBF9239477.1"/>
    <property type="molecule type" value="Genomic_DNA"/>
</dbReference>
<proteinExistence type="predicted"/>
<name>A0ABS0IM76_9BACT</name>
<dbReference type="Proteomes" id="UP000597617">
    <property type="component" value="Unassembled WGS sequence"/>
</dbReference>